<dbReference type="PANTHER" id="PTHR31793">
    <property type="entry name" value="4-HYDROXYBENZOYL-COA THIOESTERASE FAMILY MEMBER"/>
    <property type="match status" value="1"/>
</dbReference>
<comment type="similarity">
    <text evidence="1">Belongs to the 4-hydroxybenzoyl-CoA thioesterase family.</text>
</comment>
<dbReference type="Proteomes" id="UP000464178">
    <property type="component" value="Chromosome"/>
</dbReference>
<keyword evidence="2" id="KW-0378">Hydrolase</keyword>
<dbReference type="GO" id="GO:0047617">
    <property type="term" value="F:fatty acyl-CoA hydrolase activity"/>
    <property type="evidence" value="ECO:0007669"/>
    <property type="project" value="TreeGrafter"/>
</dbReference>
<evidence type="ECO:0000256" key="2">
    <source>
        <dbReference type="ARBA" id="ARBA00022801"/>
    </source>
</evidence>
<name>A0A6P2CR54_9BACT</name>
<dbReference type="EMBL" id="LR593886">
    <property type="protein sequence ID" value="VTR91548.1"/>
    <property type="molecule type" value="Genomic_DNA"/>
</dbReference>
<dbReference type="Pfam" id="PF13279">
    <property type="entry name" value="4HBT_2"/>
    <property type="match status" value="1"/>
</dbReference>
<reference evidence="3 4" key="1">
    <citation type="submission" date="2019-05" db="EMBL/GenBank/DDBJ databases">
        <authorList>
            <consortium name="Science for Life Laboratories"/>
        </authorList>
    </citation>
    <scope>NUCLEOTIDE SEQUENCE [LARGE SCALE GENOMIC DNA]</scope>
    <source>
        <strain evidence="3">Soil9</strain>
    </source>
</reference>
<dbReference type="InterPro" id="IPR029069">
    <property type="entry name" value="HotDog_dom_sf"/>
</dbReference>
<dbReference type="AlphaFoldDB" id="A0A6P2CR54"/>
<dbReference type="Gene3D" id="3.10.129.10">
    <property type="entry name" value="Hotdog Thioesterase"/>
    <property type="match status" value="1"/>
</dbReference>
<sequence>MTHTHPALAPFPVVIEFDIGWSDMDSFDHVSNLEYFRYFQDARLNYISRTGWLDTKRELGLGPILKSTSATYRKPLKYPDHVWVGVRAAEVQVDRVTFEHKLVSRSWDAVACEGLATVVSYDYRSECKTALPERVRKVIEELEALIK</sequence>
<evidence type="ECO:0008006" key="5">
    <source>
        <dbReference type="Google" id="ProtNLM"/>
    </source>
</evidence>
<dbReference type="SUPFAM" id="SSF54637">
    <property type="entry name" value="Thioesterase/thiol ester dehydrase-isomerase"/>
    <property type="match status" value="1"/>
</dbReference>
<accession>A0A6P2CR54</accession>
<evidence type="ECO:0000256" key="1">
    <source>
        <dbReference type="ARBA" id="ARBA00005953"/>
    </source>
</evidence>
<dbReference type="RefSeq" id="WP_162666529.1">
    <property type="nucleotide sequence ID" value="NZ_LR593886.1"/>
</dbReference>
<evidence type="ECO:0000313" key="3">
    <source>
        <dbReference type="EMBL" id="VTR91548.1"/>
    </source>
</evidence>
<gene>
    <name evidence="3" type="ORF">SOIL9_61660</name>
</gene>
<proteinExistence type="inferred from homology"/>
<dbReference type="InterPro" id="IPR050563">
    <property type="entry name" value="4-hydroxybenzoyl-CoA_TE"/>
</dbReference>
<keyword evidence="4" id="KW-1185">Reference proteome</keyword>
<dbReference type="CDD" id="cd00586">
    <property type="entry name" value="4HBT"/>
    <property type="match status" value="1"/>
</dbReference>
<dbReference type="PANTHER" id="PTHR31793:SF27">
    <property type="entry name" value="NOVEL THIOESTERASE SUPERFAMILY DOMAIN AND SAPOSIN A-TYPE DOMAIN CONTAINING PROTEIN (0610012H03RIK)"/>
    <property type="match status" value="1"/>
</dbReference>
<dbReference type="KEGG" id="gms:SOIL9_61660"/>
<organism evidence="3 4">
    <name type="scientific">Gemmata massiliana</name>
    <dbReference type="NCBI Taxonomy" id="1210884"/>
    <lineage>
        <taxon>Bacteria</taxon>
        <taxon>Pseudomonadati</taxon>
        <taxon>Planctomycetota</taxon>
        <taxon>Planctomycetia</taxon>
        <taxon>Gemmatales</taxon>
        <taxon>Gemmataceae</taxon>
        <taxon>Gemmata</taxon>
    </lineage>
</organism>
<protein>
    <recommendedName>
        <fullName evidence="5">Thioesterase domain-containing protein</fullName>
    </recommendedName>
</protein>
<evidence type="ECO:0000313" key="4">
    <source>
        <dbReference type="Proteomes" id="UP000464178"/>
    </source>
</evidence>